<name>A0ACC3A2L8_9EURO</name>
<keyword evidence="2" id="KW-1185">Reference proteome</keyword>
<dbReference type="Proteomes" id="UP001172386">
    <property type="component" value="Unassembled WGS sequence"/>
</dbReference>
<protein>
    <submittedName>
        <fullName evidence="1">Uncharacterized protein</fullName>
    </submittedName>
</protein>
<evidence type="ECO:0000313" key="1">
    <source>
        <dbReference type="EMBL" id="KAJ9654325.1"/>
    </source>
</evidence>
<evidence type="ECO:0000313" key="2">
    <source>
        <dbReference type="Proteomes" id="UP001172386"/>
    </source>
</evidence>
<dbReference type="EMBL" id="JAPDRQ010000124">
    <property type="protein sequence ID" value="KAJ9654325.1"/>
    <property type="molecule type" value="Genomic_DNA"/>
</dbReference>
<gene>
    <name evidence="1" type="ORF">H2198_006623</name>
</gene>
<proteinExistence type="predicted"/>
<organism evidence="1 2">
    <name type="scientific">Neophaeococcomyces mojaviensis</name>
    <dbReference type="NCBI Taxonomy" id="3383035"/>
    <lineage>
        <taxon>Eukaryota</taxon>
        <taxon>Fungi</taxon>
        <taxon>Dikarya</taxon>
        <taxon>Ascomycota</taxon>
        <taxon>Pezizomycotina</taxon>
        <taxon>Eurotiomycetes</taxon>
        <taxon>Chaetothyriomycetidae</taxon>
        <taxon>Chaetothyriales</taxon>
        <taxon>Chaetothyriales incertae sedis</taxon>
        <taxon>Neophaeococcomyces</taxon>
    </lineage>
</organism>
<reference evidence="1" key="1">
    <citation type="submission" date="2022-10" db="EMBL/GenBank/DDBJ databases">
        <title>Culturing micro-colonial fungi from biological soil crusts in the Mojave desert and describing Neophaeococcomyces mojavensis, and introducing the new genera and species Taxawa tesnikishii.</title>
        <authorList>
            <person name="Kurbessoian T."/>
            <person name="Stajich J.E."/>
        </authorList>
    </citation>
    <scope>NUCLEOTIDE SEQUENCE</scope>
    <source>
        <strain evidence="1">JES_112</strain>
    </source>
</reference>
<sequence length="480" mass="54010">MAPSSRNRATRSQAQTQLPAFRVTKSSKLDTQPKAPSKQKTNAIEKVIAEKARPQQPQIAPSQTTTTKNSKKRRRNSDVESTDGEAGVIQRTVKSVKKVKVLLTPPASSPEPEISQENQELPEVLQELKSLHKTFTQALSVYIAHSKGGVRDAVDLAAVLPTMTRLWKKRTATMEDVERMLAVWELVYAAQTGEIQHKRGPFKLEQNGIGLNKRVTVEYVWANATTGTFVESELQRKYEEAIEALFESQRHDGESFIWKALAEFPSLRCEVGVVTQQRKEKITSIRDSILSKAPSKLSQSSQQEQQQPQPQPDLSSLTIHSPDSPPRKSQEQTSKSRTLSLFDRVRAKQLHNSTISQPTSAELLRRRAIYRIADLVSVLRLKQARKLNSQFHDDSNSQRRMQMKVSFSFEALVQEIKDSLRSEVASEEIREGLLILGRELPGTWCSVYEVGTVRCVTLQGEGLSAREVKAWCDSRIEGTK</sequence>
<comment type="caution">
    <text evidence="1">The sequence shown here is derived from an EMBL/GenBank/DDBJ whole genome shotgun (WGS) entry which is preliminary data.</text>
</comment>
<accession>A0ACC3A2L8</accession>